<feature type="chain" id="PRO_5045680142" evidence="1">
    <location>
        <begin position="20"/>
        <end position="130"/>
    </location>
</feature>
<evidence type="ECO:0000313" key="4">
    <source>
        <dbReference type="Proteomes" id="UP000608450"/>
    </source>
</evidence>
<keyword evidence="1" id="KW-0732">Signal</keyword>
<keyword evidence="4" id="KW-1185">Reference proteome</keyword>
<accession>A0ABS0KTQ1</accession>
<reference evidence="3 4" key="1">
    <citation type="submission" date="2020-11" db="EMBL/GenBank/DDBJ databases">
        <title>Enhanced detection system for hospital associated transmission using whole genome sequencing surveillance.</title>
        <authorList>
            <person name="Harrison L.H."/>
            <person name="Van Tyne D."/>
            <person name="Marsh J.W."/>
            <person name="Griffith M.P."/>
            <person name="Snyder D.J."/>
            <person name="Cooper V.S."/>
            <person name="Mustapha M."/>
        </authorList>
    </citation>
    <scope>NUCLEOTIDE SEQUENCE [LARGE SCALE GENOMIC DNA]</scope>
    <source>
        <strain evidence="3 4">PSA00705</strain>
    </source>
</reference>
<dbReference type="EMBL" id="JADTFC010000119">
    <property type="protein sequence ID" value="MBG6291487.1"/>
    <property type="molecule type" value="Genomic_DNA"/>
</dbReference>
<dbReference type="InterPro" id="IPR009739">
    <property type="entry name" value="LprI-like_N"/>
</dbReference>
<evidence type="ECO:0000256" key="1">
    <source>
        <dbReference type="SAM" id="SignalP"/>
    </source>
</evidence>
<evidence type="ECO:0000259" key="2">
    <source>
        <dbReference type="Pfam" id="PF07007"/>
    </source>
</evidence>
<sequence>MRRLSLAISSVLIALSVSASEGYTASYELCITKAEGETSGLANCSNEELSRQDARLNKAYKTAMSVISTENKQKLLNSQRIWIKFRDADCGIYYSLTGGTMDILNGSGCELSMTRERAEALEWMSQNGGE</sequence>
<name>A0ABS0KTQ1_PSENT</name>
<proteinExistence type="predicted"/>
<feature type="signal peptide" evidence="1">
    <location>
        <begin position="1"/>
        <end position="19"/>
    </location>
</feature>
<evidence type="ECO:0000313" key="3">
    <source>
        <dbReference type="EMBL" id="MBG6291487.1"/>
    </source>
</evidence>
<dbReference type="Pfam" id="PF07007">
    <property type="entry name" value="LprI"/>
    <property type="match status" value="1"/>
</dbReference>
<dbReference type="Proteomes" id="UP000608450">
    <property type="component" value="Unassembled WGS sequence"/>
</dbReference>
<comment type="caution">
    <text evidence="3">The sequence shown here is derived from an EMBL/GenBank/DDBJ whole genome shotgun (WGS) entry which is preliminary data.</text>
</comment>
<dbReference type="RefSeq" id="WP_071535242.1">
    <property type="nucleotide sequence ID" value="NZ_DAISSI010000001.1"/>
</dbReference>
<dbReference type="PANTHER" id="PTHR39176:SF1">
    <property type="entry name" value="PERIPLASMIC PROTEIN"/>
    <property type="match status" value="1"/>
</dbReference>
<dbReference type="PANTHER" id="PTHR39176">
    <property type="entry name" value="PERIPLASMIC PROTEIN-RELATED"/>
    <property type="match status" value="1"/>
</dbReference>
<organism evidence="3 4">
    <name type="scientific">Pseudomonas nitroreducens</name>
    <dbReference type="NCBI Taxonomy" id="46680"/>
    <lineage>
        <taxon>Bacteria</taxon>
        <taxon>Pseudomonadati</taxon>
        <taxon>Pseudomonadota</taxon>
        <taxon>Gammaproteobacteria</taxon>
        <taxon>Pseudomonadales</taxon>
        <taxon>Pseudomonadaceae</taxon>
        <taxon>Pseudomonas</taxon>
    </lineage>
</organism>
<protein>
    <submittedName>
        <fullName evidence="3">DUF1311 domain-containing protein</fullName>
    </submittedName>
</protein>
<gene>
    <name evidence="3" type="ORF">I5I61_28855</name>
</gene>
<feature type="domain" description="Lysozyme inhibitor LprI-like N-terminal" evidence="2">
    <location>
        <begin position="33"/>
        <end position="121"/>
    </location>
</feature>
<dbReference type="Gene3D" id="1.20.1270.180">
    <property type="match status" value="1"/>
</dbReference>